<dbReference type="GO" id="GO:0005634">
    <property type="term" value="C:nucleus"/>
    <property type="evidence" value="ECO:0007669"/>
    <property type="project" value="UniProtKB-SubCell"/>
</dbReference>
<dbReference type="GO" id="GO:0003677">
    <property type="term" value="F:DNA binding"/>
    <property type="evidence" value="ECO:0007669"/>
    <property type="project" value="UniProtKB-KW"/>
</dbReference>
<proteinExistence type="predicted"/>
<evidence type="ECO:0008006" key="8">
    <source>
        <dbReference type="Google" id="ProtNLM"/>
    </source>
</evidence>
<feature type="compositionally biased region" description="Basic and acidic residues" evidence="5">
    <location>
        <begin position="71"/>
        <end position="86"/>
    </location>
</feature>
<keyword evidence="2" id="KW-0479">Metal-binding</keyword>
<feature type="region of interest" description="Disordered" evidence="5">
    <location>
        <begin position="1"/>
        <end position="114"/>
    </location>
</feature>
<keyword evidence="4" id="KW-0539">Nucleus</keyword>
<feature type="region of interest" description="Disordered" evidence="5">
    <location>
        <begin position="777"/>
        <end position="803"/>
    </location>
</feature>
<reference evidence="6 7" key="1">
    <citation type="journal article" date="2017" name="Mycologia">
        <title>Bifiguratus adelaidae, gen. et sp. nov., a new member of Mucoromycotina in endophytic and soil-dwelling habitats.</title>
        <authorList>
            <person name="Torres-Cruz T.J."/>
            <person name="Billingsley Tobias T.L."/>
            <person name="Almatruk M."/>
            <person name="Hesse C."/>
            <person name="Kuske C.R."/>
            <person name="Desiro A."/>
            <person name="Benucci G.M."/>
            <person name="Bonito G."/>
            <person name="Stajich J.E."/>
            <person name="Dunlap C."/>
            <person name="Arnold A.E."/>
            <person name="Porras-Alfaro A."/>
        </authorList>
    </citation>
    <scope>NUCLEOTIDE SEQUENCE [LARGE SCALE GENOMIC DNA]</scope>
    <source>
        <strain evidence="6 7">AZ0501</strain>
    </source>
</reference>
<evidence type="ECO:0000256" key="5">
    <source>
        <dbReference type="SAM" id="MobiDB-lite"/>
    </source>
</evidence>
<accession>A0A261XWC6</accession>
<sequence length="1002" mass="112843">MEWDSPIYAPGTAIGLPTRTVSRPADCAGNKKATRTASPARAAKGTAVQFVTPNTIRKGRPPKNPLQPLRPDLKNVNDAHREDRRASLPITPSHAQTSTAEAERAQRSNSDGNHLFRIFTPTEYDAMLADHDSWQVTTSQDFDKQQRPRVQRNDSNGGMLIDGNGSKDGNVYEAQPKFRGRPPKIKWPRHNVGVINMAPAKGKERPIKRRETISGSTPSVQQTLSLSSQLHLPHSTTGHPLNNQPWENQTLPTLKLAEALSNTVSDSPLWSVSYSPTGPRILLNISKISDYRNTLASLVGYLKGDAMGMAAASRRLSAADVGANGHGDSDDDTIQVAQDDIDLLLDRIKRQRDHGGTDPEEVIAINQDLLAKHTARGYLQDSYDSGLFGSRYPFPTFKKDSASDVASVAHSPSSPSSLDSFNISIFLPSAASPIGTTWSDISWNDEPSPVPIPPSSTIPNHPFYTVHHLIDVVVRQYMVCGNGYHPVLYRQKFLENFEAMKDARQDPLVCAIVAGWVRHTLLMHTTASPPTASIPPLEAYFREQAWSLFEDRFDDPSPDTLRILSVFLIAFPDRHRLLHDLAGRFIHTLDLYNRVQNRQEQERILALPSTPSGDLDDRAFSLEMDRRLWWDWYHNNDCCSVLPAIAQQDFKSLILAQRLKGESDRDWANVQFHFRSKMTLRHIERMHAEIIERNKDAKRDTSKSEGTISVSDVEFLEEKLRSWFEEQPDSLRLLPRWRYKNRWEFAWAVELQIRYNLALIAMYRLLIQRADTVTGRRDSEGISSPQSPANLSSPTPSANSNTSSVHAATVRSLAICTRACSSIIQWLHLRSFHHYCRANIRTWQQVCDTLIDILDLFDDGVRNEAYEAMEHFQFDAIKTGKPGTRESMYVFEANMDDGEDDDDDDDDAVATSLHLARRTLSKALYLLERTEAYKLDVEGFKIYASTIAEAMARLWVPKSVRWADEGGSEDENTGLGVWVEGKEIGKKRQDDVSDGSDDDKRW</sequence>
<comment type="caution">
    <text evidence="6">The sequence shown here is derived from an EMBL/GenBank/DDBJ whole genome shotgun (WGS) entry which is preliminary data.</text>
</comment>
<name>A0A261XWC6_9FUNG</name>
<dbReference type="Proteomes" id="UP000242875">
    <property type="component" value="Unassembled WGS sequence"/>
</dbReference>
<dbReference type="OrthoDB" id="2379754at2759"/>
<dbReference type="GO" id="GO:0003700">
    <property type="term" value="F:DNA-binding transcription factor activity"/>
    <property type="evidence" value="ECO:0007669"/>
    <property type="project" value="InterPro"/>
</dbReference>
<evidence type="ECO:0000256" key="3">
    <source>
        <dbReference type="ARBA" id="ARBA00023125"/>
    </source>
</evidence>
<comment type="subcellular location">
    <subcellularLocation>
        <location evidence="1">Nucleus</location>
    </subcellularLocation>
</comment>
<keyword evidence="7" id="KW-1185">Reference proteome</keyword>
<dbReference type="GO" id="GO:0046872">
    <property type="term" value="F:metal ion binding"/>
    <property type="evidence" value="ECO:0007669"/>
    <property type="project" value="UniProtKB-KW"/>
</dbReference>
<evidence type="ECO:0000313" key="6">
    <source>
        <dbReference type="EMBL" id="OZJ02653.1"/>
    </source>
</evidence>
<protein>
    <recommendedName>
        <fullName evidence="8">Transcription factor domain-containing protein</fullName>
    </recommendedName>
</protein>
<keyword evidence="3" id="KW-0238">DNA-binding</keyword>
<dbReference type="PANTHER" id="PTHR46910:SF3">
    <property type="entry name" value="HALOTOLERANCE PROTEIN 9-RELATED"/>
    <property type="match status" value="1"/>
</dbReference>
<evidence type="ECO:0000256" key="2">
    <source>
        <dbReference type="ARBA" id="ARBA00022723"/>
    </source>
</evidence>
<organism evidence="6 7">
    <name type="scientific">Bifiguratus adelaidae</name>
    <dbReference type="NCBI Taxonomy" id="1938954"/>
    <lineage>
        <taxon>Eukaryota</taxon>
        <taxon>Fungi</taxon>
        <taxon>Fungi incertae sedis</taxon>
        <taxon>Mucoromycota</taxon>
        <taxon>Mucoromycotina</taxon>
        <taxon>Endogonomycetes</taxon>
        <taxon>Endogonales</taxon>
        <taxon>Endogonales incertae sedis</taxon>
        <taxon>Bifiguratus</taxon>
    </lineage>
</organism>
<gene>
    <name evidence="6" type="ORF">BZG36_04410</name>
</gene>
<evidence type="ECO:0000313" key="7">
    <source>
        <dbReference type="Proteomes" id="UP000242875"/>
    </source>
</evidence>
<dbReference type="EMBL" id="MVBO01000136">
    <property type="protein sequence ID" value="OZJ02653.1"/>
    <property type="molecule type" value="Genomic_DNA"/>
</dbReference>
<dbReference type="PANTHER" id="PTHR46910">
    <property type="entry name" value="TRANSCRIPTION FACTOR PDR1"/>
    <property type="match status" value="1"/>
</dbReference>
<dbReference type="InterPro" id="IPR050987">
    <property type="entry name" value="AtrR-like"/>
</dbReference>
<feature type="region of interest" description="Disordered" evidence="5">
    <location>
        <begin position="137"/>
        <end position="169"/>
    </location>
</feature>
<evidence type="ECO:0000256" key="1">
    <source>
        <dbReference type="ARBA" id="ARBA00004123"/>
    </source>
</evidence>
<feature type="compositionally biased region" description="Low complexity" evidence="5">
    <location>
        <begin position="787"/>
        <end position="803"/>
    </location>
</feature>
<evidence type="ECO:0000256" key="4">
    <source>
        <dbReference type="ARBA" id="ARBA00023242"/>
    </source>
</evidence>
<dbReference type="CDD" id="cd12148">
    <property type="entry name" value="fungal_TF_MHR"/>
    <property type="match status" value="1"/>
</dbReference>
<dbReference type="AlphaFoldDB" id="A0A261XWC6"/>